<reference evidence="2 3" key="1">
    <citation type="submission" date="2021-01" db="EMBL/GenBank/DDBJ databases">
        <title>Whole genome shotgun sequence of Catellatospora bangladeshensis NBRC 107357.</title>
        <authorList>
            <person name="Komaki H."/>
            <person name="Tamura T."/>
        </authorList>
    </citation>
    <scope>NUCLEOTIDE SEQUENCE [LARGE SCALE GENOMIC DNA]</scope>
    <source>
        <strain evidence="2 3">NBRC 107357</strain>
    </source>
</reference>
<dbReference type="RefSeq" id="WP_203753113.1">
    <property type="nucleotide sequence ID" value="NZ_BONF01000039.1"/>
</dbReference>
<keyword evidence="1" id="KW-1133">Transmembrane helix</keyword>
<accession>A0A8J3JWX6</accession>
<feature type="transmembrane region" description="Helical" evidence="1">
    <location>
        <begin position="77"/>
        <end position="99"/>
    </location>
</feature>
<evidence type="ECO:0008006" key="4">
    <source>
        <dbReference type="Google" id="ProtNLM"/>
    </source>
</evidence>
<keyword evidence="1" id="KW-0472">Membrane</keyword>
<evidence type="ECO:0000313" key="3">
    <source>
        <dbReference type="Proteomes" id="UP000601223"/>
    </source>
</evidence>
<sequence length="299" mass="31831">MSPDMINYAPLHAAPSPAHTATVLEAARRGDFGEETARQITGAGARSTGVGCLVGGFLAAIMLVALIGMLAQGDSEGLLVGGLFLAGAVLLGVAVKLLGDLGERRSAGRLVRLVAFAHANGLPIEPEAPARQLPGSVFVPNPHARTMHQVRWTADGLSFEVATHTRQGSGQGTRLVRCLAVHLDVAPPRLAFNPSGPGAVRPAPILGTDVFENEKFALFARTREHAAARAFMTDELVALLDDRNRPMSAEVVDGWFLAYFPSQDELDERSWRQAFAVAEAVVRAREAFRARGQSQQSGK</sequence>
<evidence type="ECO:0000313" key="2">
    <source>
        <dbReference type="EMBL" id="GIF84594.1"/>
    </source>
</evidence>
<feature type="transmembrane region" description="Helical" evidence="1">
    <location>
        <begin position="48"/>
        <end position="71"/>
    </location>
</feature>
<protein>
    <recommendedName>
        <fullName evidence="4">DUF3137 domain-containing protein</fullName>
    </recommendedName>
</protein>
<dbReference type="Proteomes" id="UP000601223">
    <property type="component" value="Unassembled WGS sequence"/>
</dbReference>
<keyword evidence="1" id="KW-0812">Transmembrane</keyword>
<proteinExistence type="predicted"/>
<dbReference type="AlphaFoldDB" id="A0A8J3JWX6"/>
<keyword evidence="3" id="KW-1185">Reference proteome</keyword>
<dbReference type="EMBL" id="BONF01000039">
    <property type="protein sequence ID" value="GIF84594.1"/>
    <property type="molecule type" value="Genomic_DNA"/>
</dbReference>
<evidence type="ECO:0000256" key="1">
    <source>
        <dbReference type="SAM" id="Phobius"/>
    </source>
</evidence>
<name>A0A8J3JWX6_9ACTN</name>
<organism evidence="2 3">
    <name type="scientific">Catellatospora bangladeshensis</name>
    <dbReference type="NCBI Taxonomy" id="310355"/>
    <lineage>
        <taxon>Bacteria</taxon>
        <taxon>Bacillati</taxon>
        <taxon>Actinomycetota</taxon>
        <taxon>Actinomycetes</taxon>
        <taxon>Micromonosporales</taxon>
        <taxon>Micromonosporaceae</taxon>
        <taxon>Catellatospora</taxon>
    </lineage>
</organism>
<gene>
    <name evidence="2" type="ORF">Cba03nite_59430</name>
</gene>
<comment type="caution">
    <text evidence="2">The sequence shown here is derived from an EMBL/GenBank/DDBJ whole genome shotgun (WGS) entry which is preliminary data.</text>
</comment>